<dbReference type="EMBL" id="CP014227">
    <property type="protein sequence ID" value="AMD85454.1"/>
    <property type="molecule type" value="Genomic_DNA"/>
</dbReference>
<dbReference type="InterPro" id="IPR002559">
    <property type="entry name" value="Transposase_11"/>
</dbReference>
<dbReference type="PANTHER" id="PTHR30007">
    <property type="entry name" value="PHP DOMAIN PROTEIN"/>
    <property type="match status" value="1"/>
</dbReference>
<dbReference type="InterPro" id="IPR025161">
    <property type="entry name" value="IS402-like_dom"/>
</dbReference>
<accession>A0AAX2GUN1</accession>
<name>A0AAX2GUN1_9FLAO</name>
<evidence type="ECO:0000313" key="3">
    <source>
        <dbReference type="EMBL" id="AMD85454.1"/>
    </source>
</evidence>
<dbReference type="GO" id="GO:0006313">
    <property type="term" value="P:DNA transposition"/>
    <property type="evidence" value="ECO:0007669"/>
    <property type="project" value="InterPro"/>
</dbReference>
<dbReference type="Pfam" id="PF01609">
    <property type="entry name" value="DDE_Tnp_1"/>
    <property type="match status" value="1"/>
</dbReference>
<sequence length="265" mass="30711">MCKDTIINWILPFLSVGKRGFSSKFCLMKIITLIFKRLKTGCQWREIPIKEQFEEGEISWNTIYYYFNKWSKDGSFQRVWLNILEKNKSKLDLSCAQIDGSHSKTKGGESRGFQGRKAANTTNAIFLCDNQGQMLAMSPPMAGNHNDLYEIEKNLKAIFEFLEQADINTEGLFISADAGFDSQSVRDYLESKDIVANIKGNPRNGGERDNYFDEKLYERRFTIERANAWIDGQKALLVRYEKLDVNWVAMHLLAFSFFFLRKIKV</sequence>
<evidence type="ECO:0000259" key="2">
    <source>
        <dbReference type="Pfam" id="PF13340"/>
    </source>
</evidence>
<feature type="domain" description="Transposase IS4-like" evidence="1">
    <location>
        <begin position="98"/>
        <end position="256"/>
    </location>
</feature>
<dbReference type="GO" id="GO:0004803">
    <property type="term" value="F:transposase activity"/>
    <property type="evidence" value="ECO:0007669"/>
    <property type="project" value="InterPro"/>
</dbReference>
<reference evidence="4 6" key="2">
    <citation type="submission" date="2017-06" db="EMBL/GenBank/DDBJ databases">
        <authorList>
            <consortium name="Pathogen Informatics"/>
        </authorList>
    </citation>
    <scope>NUCLEOTIDE SEQUENCE [LARGE SCALE GENOMIC DNA]</scope>
    <source>
        <strain evidence="4 6">NCTC12947</strain>
    </source>
</reference>
<dbReference type="RefSeq" id="WP_066430057.1">
    <property type="nucleotide sequence ID" value="NZ_LT906449.1"/>
</dbReference>
<protein>
    <submittedName>
        <fullName evidence="3">Transposase</fullName>
    </submittedName>
</protein>
<dbReference type="Proteomes" id="UP000215539">
    <property type="component" value="Chromosome 1"/>
</dbReference>
<dbReference type="Proteomes" id="UP000065822">
    <property type="component" value="Chromosome"/>
</dbReference>
<dbReference type="PANTHER" id="PTHR30007:SF0">
    <property type="entry name" value="TRANSPOSASE"/>
    <property type="match status" value="1"/>
</dbReference>
<dbReference type="NCBIfam" id="NF033580">
    <property type="entry name" value="transpos_IS5_3"/>
    <property type="match status" value="1"/>
</dbReference>
<dbReference type="KEGG" id="chg:AXF12_07980"/>
<feature type="domain" description="Insertion element IS402-like" evidence="2">
    <location>
        <begin position="12"/>
        <end position="80"/>
    </location>
</feature>
<proteinExistence type="predicted"/>
<evidence type="ECO:0000313" key="4">
    <source>
        <dbReference type="EMBL" id="SNV01392.1"/>
    </source>
</evidence>
<dbReference type="EMBL" id="LT906449">
    <property type="protein sequence ID" value="SNV01392.1"/>
    <property type="molecule type" value="Genomic_DNA"/>
</dbReference>
<evidence type="ECO:0000313" key="6">
    <source>
        <dbReference type="Proteomes" id="UP000215539"/>
    </source>
</evidence>
<evidence type="ECO:0000259" key="1">
    <source>
        <dbReference type="Pfam" id="PF01609"/>
    </source>
</evidence>
<reference evidence="3 5" key="1">
    <citation type="submission" date="2016-02" db="EMBL/GenBank/DDBJ databases">
        <authorList>
            <person name="Holder M.E."/>
            <person name="Ajami N.J."/>
            <person name="Petrosino J.F."/>
        </authorList>
    </citation>
    <scope>NUCLEOTIDE SEQUENCE [LARGE SCALE GENOMIC DNA]</scope>
    <source>
        <strain evidence="3 5">CCUG 32990</strain>
    </source>
</reference>
<dbReference type="GO" id="GO:0003677">
    <property type="term" value="F:DNA binding"/>
    <property type="evidence" value="ECO:0007669"/>
    <property type="project" value="InterPro"/>
</dbReference>
<dbReference type="AlphaFoldDB" id="A0AAX2GUN1"/>
<organism evidence="4 6">
    <name type="scientific">Capnocytophaga haemolytica</name>
    <dbReference type="NCBI Taxonomy" id="45243"/>
    <lineage>
        <taxon>Bacteria</taxon>
        <taxon>Pseudomonadati</taxon>
        <taxon>Bacteroidota</taxon>
        <taxon>Flavobacteriia</taxon>
        <taxon>Flavobacteriales</taxon>
        <taxon>Flavobacteriaceae</taxon>
        <taxon>Capnocytophaga</taxon>
    </lineage>
</organism>
<evidence type="ECO:0000313" key="5">
    <source>
        <dbReference type="Proteomes" id="UP000065822"/>
    </source>
</evidence>
<dbReference type="Pfam" id="PF13340">
    <property type="entry name" value="DUF4096"/>
    <property type="match status" value="1"/>
</dbReference>
<keyword evidence="5" id="KW-1185">Reference proteome</keyword>
<gene>
    <name evidence="3" type="ORF">AXF12_07980</name>
    <name evidence="4" type="ORF">SAMEA44541418_00089</name>
</gene>